<evidence type="ECO:0000256" key="1">
    <source>
        <dbReference type="SAM" id="Phobius"/>
    </source>
</evidence>
<keyword evidence="1" id="KW-0472">Membrane</keyword>
<dbReference type="AlphaFoldDB" id="A0A0B2UZJ7"/>
<organism evidence="2 3">
    <name type="scientific">Toxocara canis</name>
    <name type="common">Canine roundworm</name>
    <dbReference type="NCBI Taxonomy" id="6265"/>
    <lineage>
        <taxon>Eukaryota</taxon>
        <taxon>Metazoa</taxon>
        <taxon>Ecdysozoa</taxon>
        <taxon>Nematoda</taxon>
        <taxon>Chromadorea</taxon>
        <taxon>Rhabditida</taxon>
        <taxon>Spirurina</taxon>
        <taxon>Ascaridomorpha</taxon>
        <taxon>Ascaridoidea</taxon>
        <taxon>Toxocaridae</taxon>
        <taxon>Toxocara</taxon>
    </lineage>
</organism>
<feature type="transmembrane region" description="Helical" evidence="1">
    <location>
        <begin position="26"/>
        <end position="49"/>
    </location>
</feature>
<evidence type="ECO:0000313" key="3">
    <source>
        <dbReference type="Proteomes" id="UP000031036"/>
    </source>
</evidence>
<keyword evidence="1" id="KW-0812">Transmembrane</keyword>
<dbReference type="Proteomes" id="UP000031036">
    <property type="component" value="Unassembled WGS sequence"/>
</dbReference>
<dbReference type="EMBL" id="JPKZ01002808">
    <property type="protein sequence ID" value="KHN74913.1"/>
    <property type="molecule type" value="Genomic_DNA"/>
</dbReference>
<reference evidence="2 3" key="1">
    <citation type="submission" date="2014-11" db="EMBL/GenBank/DDBJ databases">
        <title>Genetic blueprint of the zoonotic pathogen Toxocara canis.</title>
        <authorList>
            <person name="Zhu X.-Q."/>
            <person name="Korhonen P.K."/>
            <person name="Cai H."/>
            <person name="Young N.D."/>
            <person name="Nejsum P."/>
            <person name="von Samson-Himmelstjerna G."/>
            <person name="Boag P.R."/>
            <person name="Tan P."/>
            <person name="Li Q."/>
            <person name="Min J."/>
            <person name="Yang Y."/>
            <person name="Wang X."/>
            <person name="Fang X."/>
            <person name="Hall R.S."/>
            <person name="Hofmann A."/>
            <person name="Sternberg P.W."/>
            <person name="Jex A.R."/>
            <person name="Gasser R.B."/>
        </authorList>
    </citation>
    <scope>NUCLEOTIDE SEQUENCE [LARGE SCALE GENOMIC DNA]</scope>
    <source>
        <strain evidence="2">PN_DK_2014</strain>
    </source>
</reference>
<keyword evidence="3" id="KW-1185">Reference proteome</keyword>
<keyword evidence="1" id="KW-1133">Transmembrane helix</keyword>
<gene>
    <name evidence="2" type="ORF">Tcan_09116</name>
</gene>
<name>A0A0B2UZJ7_TOXCA</name>
<sequence length="107" mass="11759">MTPPLDSVERHQPTTMPTRTAYSRPIAYFTIAVLILATIAISILAAVLLSKRTHGETGEKVTAARSAYGKEFLRIVAQARRVLLRNSLVSKSATEQNTLKEPVPNKN</sequence>
<proteinExistence type="predicted"/>
<evidence type="ECO:0000313" key="2">
    <source>
        <dbReference type="EMBL" id="KHN74913.1"/>
    </source>
</evidence>
<comment type="caution">
    <text evidence="2">The sequence shown here is derived from an EMBL/GenBank/DDBJ whole genome shotgun (WGS) entry which is preliminary data.</text>
</comment>
<protein>
    <submittedName>
        <fullName evidence="2">Uncharacterized protein</fullName>
    </submittedName>
</protein>
<accession>A0A0B2UZJ7</accession>